<dbReference type="Pfam" id="PF01167">
    <property type="entry name" value="Tub"/>
    <property type="match status" value="1"/>
</dbReference>
<dbReference type="SUPFAM" id="SSF54518">
    <property type="entry name" value="Tubby C-terminal domain-like"/>
    <property type="match status" value="1"/>
</dbReference>
<dbReference type="InterPro" id="IPR000007">
    <property type="entry name" value="Tubby_C"/>
</dbReference>
<evidence type="ECO:0000259" key="1">
    <source>
        <dbReference type="Pfam" id="PF01167"/>
    </source>
</evidence>
<dbReference type="EMBL" id="OU594958">
    <property type="protein sequence ID" value="CAG9282834.1"/>
    <property type="molecule type" value="Genomic_DNA"/>
</dbReference>
<protein>
    <recommendedName>
        <fullName evidence="1">Tubby C-terminal domain-containing protein</fullName>
    </recommendedName>
</protein>
<proteinExistence type="predicted"/>
<organism evidence="2">
    <name type="scientific">Phaeodactylum tricornutum</name>
    <name type="common">Diatom</name>
    <dbReference type="NCBI Taxonomy" id="2850"/>
    <lineage>
        <taxon>Eukaryota</taxon>
        <taxon>Sar</taxon>
        <taxon>Stramenopiles</taxon>
        <taxon>Ochrophyta</taxon>
        <taxon>Bacillariophyta</taxon>
        <taxon>Bacillariophyceae</taxon>
        <taxon>Bacillariophycidae</taxon>
        <taxon>Naviculales</taxon>
        <taxon>Phaeodactylaceae</taxon>
        <taxon>Phaeodactylum</taxon>
    </lineage>
</organism>
<reference evidence="2" key="1">
    <citation type="submission" date="2022-02" db="EMBL/GenBank/DDBJ databases">
        <authorList>
            <person name="Giguere J D."/>
        </authorList>
    </citation>
    <scope>NUCLEOTIDE SEQUENCE</scope>
    <source>
        <strain evidence="2">CCAP 1055/1</strain>
    </source>
</reference>
<name>A0A8J9SL42_PHATR</name>
<gene>
    <name evidence="2" type="ORF">PTTT1_LOCUS20872</name>
</gene>
<dbReference type="AlphaFoldDB" id="A0A8J9SL42"/>
<dbReference type="InterPro" id="IPR025659">
    <property type="entry name" value="Tubby-like_C"/>
</dbReference>
<accession>A0A8J9SL42</accession>
<feature type="domain" description="Tubby C-terminal" evidence="1">
    <location>
        <begin position="216"/>
        <end position="328"/>
    </location>
</feature>
<evidence type="ECO:0000313" key="2">
    <source>
        <dbReference type="EMBL" id="CAG9282834.1"/>
    </source>
</evidence>
<sequence>MKLNQQPAIRTVSFDRMEPDDDTNVPVPMETVEIKHPSKEDKLPCGSFGMMSLAMRVPTKLDYHPRSRLVHGILRYRAAASFVQFPLSRGASTNSTDRAAASSAQLEYAVQHADGTETTVLRAVQRGHTRCYDIYDATSKTTSPIAVLQKSWTNASSIAYALSLVSNDVDDEIPCSNDNHLFTVACIVYTIPSLLSALVDAPARQAEMVLRTETAISHELNHQENDALLQCCQKEWQSSRTLQRLVRGENNSLVALQHKDAYDKGEGRYGLNFCGRGKETSRKNMQLTDAKGRVVAQIAKLERHVYHVDHRAPLSPLQAMGFAIAQCDL</sequence>
<dbReference type="Proteomes" id="UP000836788">
    <property type="component" value="Chromosome 17"/>
</dbReference>
<dbReference type="Gene3D" id="3.20.90.10">
    <property type="entry name" value="Tubby Protein, Chain A"/>
    <property type="match status" value="1"/>
</dbReference>